<feature type="transmembrane region" description="Helical" evidence="1">
    <location>
        <begin position="245"/>
        <end position="266"/>
    </location>
</feature>
<reference evidence="2" key="1">
    <citation type="submission" date="2022-06" db="EMBL/GenBank/DDBJ databases">
        <title>Ornithinimicrobium HY1793.</title>
        <authorList>
            <person name="Huang Y."/>
        </authorList>
    </citation>
    <scope>NUCLEOTIDE SEQUENCE</scope>
    <source>
        <strain evidence="2">HY1793</strain>
    </source>
</reference>
<sequence length="322" mass="34973">MTSLTDRYVHAVTAQLPEAQREDIALELRGTIEDTVAANPEPDQAEAERQALRDLGHPTALADSYRGTGQHLIGPRFFPAWLRTLKTLLAWVPALVAVLMVALGLLDEDPPGNIVGTAVTTALFAALQIAFWVTLGFAIAERTDAGGEAMDALGVDQGDWDPADLPEPQKRQVTWGDAIWSVILNAFLLTLLVLPVRLGGSIDGFAWGQIFTDTAYSLRWVLAAGMAASLLASVYVLARGHWTRLTAIVNLVGMLVFTAPIVWLAARNELYAWETLPLEWVRDSAGNLEVNEPVTLGATIVVVVGILLWEAFDTFRKAARTP</sequence>
<protein>
    <recommendedName>
        <fullName evidence="4">ABC-2 type transport system permease protein</fullName>
    </recommendedName>
</protein>
<organism evidence="2 3">
    <name type="scientific">Ornithinimicrobium faecis</name>
    <dbReference type="NCBI Taxonomy" id="2934158"/>
    <lineage>
        <taxon>Bacteria</taxon>
        <taxon>Bacillati</taxon>
        <taxon>Actinomycetota</taxon>
        <taxon>Actinomycetes</taxon>
        <taxon>Micrococcales</taxon>
        <taxon>Ornithinimicrobiaceae</taxon>
        <taxon>Ornithinimicrobium</taxon>
    </lineage>
</organism>
<accession>A0ABY4YWZ1</accession>
<dbReference type="RefSeq" id="WP_252594680.1">
    <property type="nucleotide sequence ID" value="NZ_CP099489.1"/>
</dbReference>
<name>A0ABY4YWZ1_9MICO</name>
<gene>
    <name evidence="2" type="ORF">NF556_06505</name>
</gene>
<evidence type="ECO:0008006" key="4">
    <source>
        <dbReference type="Google" id="ProtNLM"/>
    </source>
</evidence>
<dbReference type="EMBL" id="CP099489">
    <property type="protein sequence ID" value="USQ81292.1"/>
    <property type="molecule type" value="Genomic_DNA"/>
</dbReference>
<keyword evidence="3" id="KW-1185">Reference proteome</keyword>
<feature type="transmembrane region" description="Helical" evidence="1">
    <location>
        <begin position="294"/>
        <end position="312"/>
    </location>
</feature>
<evidence type="ECO:0000313" key="3">
    <source>
        <dbReference type="Proteomes" id="UP001056455"/>
    </source>
</evidence>
<evidence type="ECO:0000256" key="1">
    <source>
        <dbReference type="SAM" id="Phobius"/>
    </source>
</evidence>
<feature type="transmembrane region" description="Helical" evidence="1">
    <location>
        <begin position="88"/>
        <end position="106"/>
    </location>
</feature>
<evidence type="ECO:0000313" key="2">
    <source>
        <dbReference type="EMBL" id="USQ81292.1"/>
    </source>
</evidence>
<dbReference type="Proteomes" id="UP001056455">
    <property type="component" value="Chromosome"/>
</dbReference>
<feature type="transmembrane region" description="Helical" evidence="1">
    <location>
        <begin position="218"/>
        <end position="238"/>
    </location>
</feature>
<keyword evidence="1" id="KW-1133">Transmembrane helix</keyword>
<keyword evidence="1" id="KW-0812">Transmembrane</keyword>
<feature type="transmembrane region" description="Helical" evidence="1">
    <location>
        <begin position="118"/>
        <end position="140"/>
    </location>
</feature>
<keyword evidence="1" id="KW-0472">Membrane</keyword>
<dbReference type="Pfam" id="PF22564">
    <property type="entry name" value="HAAS"/>
    <property type="match status" value="1"/>
</dbReference>
<proteinExistence type="predicted"/>
<feature type="transmembrane region" description="Helical" evidence="1">
    <location>
        <begin position="178"/>
        <end position="198"/>
    </location>
</feature>